<reference evidence="1" key="1">
    <citation type="submission" date="2013-11" db="EMBL/GenBank/DDBJ databases">
        <title>Draft genome sequence of the broad-host-range Rhizobium sp. LPU83 strain, a member of the low-genetic diversity Oregon-like Rhizobium sp. group.</title>
        <authorList>
            <person name="Wibberg D."/>
            <person name="Puehler A."/>
            <person name="Schlueter A."/>
        </authorList>
    </citation>
    <scope>NUCLEOTIDE SEQUENCE [LARGE SCALE GENOMIC DNA]</scope>
    <source>
        <strain evidence="1">LPU83</strain>
        <plasmid evidence="1">pLPU83d</plasmid>
    </source>
</reference>
<dbReference type="PATRIC" id="fig|348824.6.peg.6297"/>
<sequence>MPHMPIAKLRAQDITGTYWTPPTEATMAEIHPLLMAIMIMMPNYQGWSLYSANAYDMASGGPLGYFDIAVDPATKRACGYFNAVGSSIVMRKPVWFQCAGDASDVVQAFYDVVREAGHVD</sequence>
<dbReference type="AlphaFoldDB" id="W6RLN3"/>
<dbReference type="EMBL" id="HG916855">
    <property type="protein sequence ID" value="CDM62017.1"/>
    <property type="molecule type" value="Genomic_DNA"/>
</dbReference>
<proteinExistence type="predicted"/>
<dbReference type="RefSeq" id="WP_231052133.1">
    <property type="nucleotide sequence ID" value="NZ_HG916855.1"/>
</dbReference>
<evidence type="ECO:0000313" key="2">
    <source>
        <dbReference type="Proteomes" id="UP000019443"/>
    </source>
</evidence>
<dbReference type="KEGG" id="rhl:LPU83_pLPU83d_0646"/>
<gene>
    <name evidence="1" type="ORF">LPU83_pLPU83d_0646</name>
</gene>
<organism evidence="1 2">
    <name type="scientific">Rhizobium favelukesii</name>
    <dbReference type="NCBI Taxonomy" id="348824"/>
    <lineage>
        <taxon>Bacteria</taxon>
        <taxon>Pseudomonadati</taxon>
        <taxon>Pseudomonadota</taxon>
        <taxon>Alphaproteobacteria</taxon>
        <taxon>Hyphomicrobiales</taxon>
        <taxon>Rhizobiaceae</taxon>
        <taxon>Rhizobium/Agrobacterium group</taxon>
        <taxon>Rhizobium</taxon>
    </lineage>
</organism>
<geneLocation type="plasmid" evidence="1 2">
    <name>pLPU83d</name>
</geneLocation>
<accession>W6RLN3</accession>
<name>W6RLN3_9HYPH</name>
<evidence type="ECO:0000313" key="1">
    <source>
        <dbReference type="EMBL" id="CDM62017.1"/>
    </source>
</evidence>
<dbReference type="Proteomes" id="UP000019443">
    <property type="component" value="Plasmid pLPU83d"/>
</dbReference>
<protein>
    <submittedName>
        <fullName evidence="1">Uncharacterized protein</fullName>
    </submittedName>
</protein>
<keyword evidence="2" id="KW-1185">Reference proteome</keyword>
<dbReference type="HOGENOM" id="CLU_166170_0_0_5"/>
<keyword evidence="1" id="KW-0614">Plasmid</keyword>